<evidence type="ECO:0000313" key="2">
    <source>
        <dbReference type="Proteomes" id="UP000515153"/>
    </source>
</evidence>
<evidence type="ECO:0000313" key="3">
    <source>
        <dbReference type="RefSeq" id="XP_030981177.1"/>
    </source>
</evidence>
<gene>
    <name evidence="3" type="ORF">PgNI_07789</name>
</gene>
<evidence type="ECO:0000256" key="1">
    <source>
        <dbReference type="SAM" id="SignalP"/>
    </source>
</evidence>
<reference evidence="3" key="2">
    <citation type="submission" date="2019-10" db="EMBL/GenBank/DDBJ databases">
        <authorList>
            <consortium name="NCBI Genome Project"/>
        </authorList>
    </citation>
    <scope>NUCLEOTIDE SEQUENCE</scope>
    <source>
        <strain evidence="3">NI907</strain>
    </source>
</reference>
<sequence>MIPLFLVILLFFTHFAAAGHTENFRIVKALAENAGVDLDLTGRQSYAIYEIQGKNSWIPHDYHMRLINGRVSCFGPDNCDFVGNAFHMAPNVKYRINTCGKNRQQSRNRPWKANTYYSEKADTDFELGTPNKHKWAGLTKDLTYEQIQEIAACMPDMNC</sequence>
<dbReference type="Proteomes" id="UP000515153">
    <property type="component" value="Unplaced"/>
</dbReference>
<reference evidence="3" key="3">
    <citation type="submission" date="2025-08" db="UniProtKB">
        <authorList>
            <consortium name="RefSeq"/>
        </authorList>
    </citation>
    <scope>IDENTIFICATION</scope>
    <source>
        <strain evidence="3">NI907</strain>
    </source>
</reference>
<accession>A0A6P8B1X7</accession>
<feature type="chain" id="PRO_5027567150" evidence="1">
    <location>
        <begin position="19"/>
        <end position="159"/>
    </location>
</feature>
<keyword evidence="2" id="KW-1185">Reference proteome</keyword>
<reference evidence="3" key="1">
    <citation type="journal article" date="2019" name="Mol. Biol. Evol.">
        <title>Blast fungal genomes show frequent chromosomal changes, gene gains and losses, and effector gene turnover.</title>
        <authorList>
            <person name="Gomez Luciano L.B."/>
            <person name="Jason Tsai I."/>
            <person name="Chuma I."/>
            <person name="Tosa Y."/>
            <person name="Chen Y.H."/>
            <person name="Li J.Y."/>
            <person name="Li M.Y."/>
            <person name="Jade Lu M.Y."/>
            <person name="Nakayashiki H."/>
            <person name="Li W.H."/>
        </authorList>
    </citation>
    <scope>NUCLEOTIDE SEQUENCE</scope>
    <source>
        <strain evidence="3">NI907</strain>
    </source>
</reference>
<dbReference type="GeneID" id="41962706"/>
<protein>
    <submittedName>
        <fullName evidence="3">Uncharacterized protein</fullName>
    </submittedName>
</protein>
<feature type="signal peptide" evidence="1">
    <location>
        <begin position="1"/>
        <end position="18"/>
    </location>
</feature>
<organism evidence="2 3">
    <name type="scientific">Pyricularia grisea</name>
    <name type="common">Crabgrass-specific blast fungus</name>
    <name type="synonym">Magnaporthe grisea</name>
    <dbReference type="NCBI Taxonomy" id="148305"/>
    <lineage>
        <taxon>Eukaryota</taxon>
        <taxon>Fungi</taxon>
        <taxon>Dikarya</taxon>
        <taxon>Ascomycota</taxon>
        <taxon>Pezizomycotina</taxon>
        <taxon>Sordariomycetes</taxon>
        <taxon>Sordariomycetidae</taxon>
        <taxon>Magnaporthales</taxon>
        <taxon>Pyriculariaceae</taxon>
        <taxon>Pyricularia</taxon>
    </lineage>
</organism>
<name>A0A6P8B1X7_PYRGI</name>
<keyword evidence="1" id="KW-0732">Signal</keyword>
<dbReference type="KEGG" id="pgri:PgNI_07789"/>
<dbReference type="RefSeq" id="XP_030981177.1">
    <property type="nucleotide sequence ID" value="XM_031127797.1"/>
</dbReference>
<dbReference type="AlphaFoldDB" id="A0A6P8B1X7"/>
<proteinExistence type="predicted"/>